<evidence type="ECO:0000313" key="3">
    <source>
        <dbReference type="Proteomes" id="UP000502549"/>
    </source>
</evidence>
<dbReference type="RefSeq" id="WP_169939647.1">
    <property type="nucleotide sequence ID" value="NZ_CP048833.1"/>
</dbReference>
<protein>
    <submittedName>
        <fullName evidence="2">Uncharacterized protein</fullName>
    </submittedName>
</protein>
<dbReference type="Proteomes" id="UP000502549">
    <property type="component" value="Chromosome"/>
</dbReference>
<feature type="chain" id="PRO_5031124812" evidence="1">
    <location>
        <begin position="19"/>
        <end position="654"/>
    </location>
</feature>
<keyword evidence="3" id="KW-1185">Reference proteome</keyword>
<dbReference type="AlphaFoldDB" id="A0A7Z3BN64"/>
<dbReference type="SUPFAM" id="SSF52266">
    <property type="entry name" value="SGNH hydrolase"/>
    <property type="match status" value="1"/>
</dbReference>
<sequence length="654" mass="71410">MRALLLVVGLAASLPSLATELTWSVENGFPLFRGTEAFKKIKAAWSPGMSAAQFLASQDATSLRALLPKTSETLWNPATGLYEKAALFRRKHTIIPVVSGVPLGAKCTWFVDGKQYGKSAPCEDEFKIDLPESVKIKLTVVPSEGDEGKADVFIRTRTILAFGDSFASGEGNPDRAAVGTDASTQGLEKGSEILSSRNMAGWRFSSGADWWDTTCHRSLLSWQSLYAMKIAVSEPHMVVRFASFSCSGAEAYDGFFRAQINPPADDISKRVRIWDSRDGGNYLELTPRVAGQPPEEAELDKKALNKSQLNAAIHLLCPETPHRGGTVKYRNEVTALGSRKYYGAVKVDACSKALQPVDEVLMAFGGNDVGFAGVVTWGLVPKSIYRSDWSDSSNVLLKVAGESNDAAKLGWLTILRGVLNVINPKDGARASQENMSNLYSDIGQTLEKNLGISSSKVKVMLYPNPLQSPLPKLCGKRLDMGNVAMTERVVKQSGFSRAFHARAKYFMFLIDPEDARYIENSFIAPLRADQQRAINALQWGTIDSQPAFAGRSLCSVSPECETLGNCSVDDRFAWTSNSPLASPSMTPLGSFAEWNAHSSTRVRSLRTGNDAFMTQVRFNPKNRAILPDWFNGSVHPTSSVHAAIADLIEYPKPE</sequence>
<dbReference type="InterPro" id="IPR036514">
    <property type="entry name" value="SGNH_hydro_sf"/>
</dbReference>
<dbReference type="KEGG" id="pmui:G4G71_19680"/>
<organism evidence="2 3">
    <name type="scientific">Pseudomonas multiresinivorans</name>
    <dbReference type="NCBI Taxonomy" id="95301"/>
    <lineage>
        <taxon>Bacteria</taxon>
        <taxon>Pseudomonadati</taxon>
        <taxon>Pseudomonadota</taxon>
        <taxon>Gammaproteobacteria</taxon>
        <taxon>Pseudomonadales</taxon>
        <taxon>Pseudomonadaceae</taxon>
        <taxon>Pseudomonas</taxon>
    </lineage>
</organism>
<evidence type="ECO:0000313" key="2">
    <source>
        <dbReference type="EMBL" id="QJP10002.1"/>
    </source>
</evidence>
<feature type="signal peptide" evidence="1">
    <location>
        <begin position="1"/>
        <end position="18"/>
    </location>
</feature>
<reference evidence="2 3" key="1">
    <citation type="submission" date="2020-02" db="EMBL/GenBank/DDBJ databases">
        <title>Complete genome sequence of Pseudomonas multiresinivorans ORNL1.</title>
        <authorList>
            <person name="Podar M."/>
        </authorList>
    </citation>
    <scope>NUCLEOTIDE SEQUENCE [LARGE SCALE GENOMIC DNA]</scope>
    <source>
        <strain evidence="3">populi</strain>
    </source>
</reference>
<name>A0A7Z3BN64_9PSED</name>
<dbReference type="Gene3D" id="3.40.50.1110">
    <property type="entry name" value="SGNH hydrolase"/>
    <property type="match status" value="1"/>
</dbReference>
<keyword evidence="1" id="KW-0732">Signal</keyword>
<proteinExistence type="predicted"/>
<dbReference type="EMBL" id="CP048833">
    <property type="protein sequence ID" value="QJP10002.1"/>
    <property type="molecule type" value="Genomic_DNA"/>
</dbReference>
<accession>A0A7Z3BN64</accession>
<gene>
    <name evidence="2" type="ORF">G4G71_19680</name>
</gene>
<dbReference type="GO" id="GO:0016788">
    <property type="term" value="F:hydrolase activity, acting on ester bonds"/>
    <property type="evidence" value="ECO:0007669"/>
    <property type="project" value="UniProtKB-ARBA"/>
</dbReference>
<evidence type="ECO:0000256" key="1">
    <source>
        <dbReference type="SAM" id="SignalP"/>
    </source>
</evidence>